<name>A0ABM9A1I9_9VIBR</name>
<evidence type="ECO:0000256" key="1">
    <source>
        <dbReference type="SAM" id="MobiDB-lite"/>
    </source>
</evidence>
<keyword evidence="5" id="KW-1185">Reference proteome</keyword>
<feature type="domain" description="Retropepsin-like aspartic endopeptidase" evidence="3">
    <location>
        <begin position="84"/>
        <end position="215"/>
    </location>
</feature>
<reference evidence="4" key="1">
    <citation type="submission" date="2021-11" db="EMBL/GenBank/DDBJ databases">
        <authorList>
            <person name="Rodrigo-Torres L."/>
            <person name="Arahal R. D."/>
            <person name="Lucena T."/>
        </authorList>
    </citation>
    <scope>NUCLEOTIDE SEQUENCE</scope>
    <source>
        <strain evidence="4">CECT 7928</strain>
    </source>
</reference>
<evidence type="ECO:0000256" key="2">
    <source>
        <dbReference type="SAM" id="SignalP"/>
    </source>
</evidence>
<dbReference type="RefSeq" id="WP_237360178.1">
    <property type="nucleotide sequence ID" value="NZ_CAKLDM010000001.1"/>
</dbReference>
<keyword evidence="2" id="KW-0732">Signal</keyword>
<dbReference type="Proteomes" id="UP000838748">
    <property type="component" value="Unassembled WGS sequence"/>
</dbReference>
<dbReference type="EMBL" id="CAKLDM010000001">
    <property type="protein sequence ID" value="CAH0536909.1"/>
    <property type="molecule type" value="Genomic_DNA"/>
</dbReference>
<dbReference type="InterPro" id="IPR021109">
    <property type="entry name" value="Peptidase_aspartic_dom_sf"/>
</dbReference>
<feature type="region of interest" description="Disordered" evidence="1">
    <location>
        <begin position="22"/>
        <end position="71"/>
    </location>
</feature>
<organism evidence="4 5">
    <name type="scientific">Vibrio marisflavi CECT 7928</name>
    <dbReference type="NCBI Taxonomy" id="634439"/>
    <lineage>
        <taxon>Bacteria</taxon>
        <taxon>Pseudomonadati</taxon>
        <taxon>Pseudomonadota</taxon>
        <taxon>Gammaproteobacteria</taxon>
        <taxon>Vibrionales</taxon>
        <taxon>Vibrionaceae</taxon>
        <taxon>Vibrio</taxon>
    </lineage>
</organism>
<evidence type="ECO:0000259" key="3">
    <source>
        <dbReference type="Pfam" id="PF05618"/>
    </source>
</evidence>
<dbReference type="InterPro" id="IPR008503">
    <property type="entry name" value="Asp_endopeptidase"/>
</dbReference>
<feature type="chain" id="PRO_5045232899" description="Retropepsin-like aspartic endopeptidase domain-containing protein" evidence="2">
    <location>
        <begin position="22"/>
        <end position="217"/>
    </location>
</feature>
<sequence length="217" mass="24113">MNQTWKAIVVLFIGSSLMACSTTGKPPASDTKQQKTANSTANDKKPQYGHVSPSEEVVKASPKPKPQPKKKVAKVKHTSDGKTILGSKEWVHIPGLEESFKARVDSGAKTSSISALDIVLFERDGKDWVKFTVVHDSVKSKEMALPVERWAKVRQASSEEEVRPVVISWVELGDIREKTEFTLTDRTQMDFPVILGRNFFKDIAIVDVGQEYVQGTK</sequence>
<protein>
    <recommendedName>
        <fullName evidence="3">Retropepsin-like aspartic endopeptidase domain-containing protein</fullName>
    </recommendedName>
</protein>
<feature type="signal peptide" evidence="2">
    <location>
        <begin position="1"/>
        <end position="21"/>
    </location>
</feature>
<comment type="caution">
    <text evidence="4">The sequence shown here is derived from an EMBL/GenBank/DDBJ whole genome shotgun (WGS) entry which is preliminary data.</text>
</comment>
<dbReference type="PANTHER" id="PTHR38037">
    <property type="entry name" value="ZN_PROTEASE DOMAIN-CONTAINING PROTEIN"/>
    <property type="match status" value="1"/>
</dbReference>
<gene>
    <name evidence="4" type="ORF">VMF7928_00799</name>
</gene>
<dbReference type="Gene3D" id="2.40.70.10">
    <property type="entry name" value="Acid Proteases"/>
    <property type="match status" value="1"/>
</dbReference>
<dbReference type="Pfam" id="PF05618">
    <property type="entry name" value="Zn_protease"/>
    <property type="match status" value="1"/>
</dbReference>
<evidence type="ECO:0000313" key="5">
    <source>
        <dbReference type="Proteomes" id="UP000838748"/>
    </source>
</evidence>
<dbReference type="SUPFAM" id="SSF50630">
    <property type="entry name" value="Acid proteases"/>
    <property type="match status" value="1"/>
</dbReference>
<dbReference type="PANTHER" id="PTHR38037:SF2">
    <property type="entry name" value="ATP-DEPENDENT ZINC PROTEASE DOMAIN-CONTAINING PROTEIN-RELATED"/>
    <property type="match status" value="1"/>
</dbReference>
<dbReference type="PROSITE" id="PS51257">
    <property type="entry name" value="PROKAR_LIPOPROTEIN"/>
    <property type="match status" value="1"/>
</dbReference>
<feature type="compositionally biased region" description="Polar residues" evidence="1">
    <location>
        <begin position="22"/>
        <end position="41"/>
    </location>
</feature>
<accession>A0ABM9A1I9</accession>
<evidence type="ECO:0000313" key="4">
    <source>
        <dbReference type="EMBL" id="CAH0536909.1"/>
    </source>
</evidence>
<proteinExistence type="predicted"/>